<feature type="compositionally biased region" description="Pro residues" evidence="5">
    <location>
        <begin position="781"/>
        <end position="795"/>
    </location>
</feature>
<dbReference type="Pfam" id="PF03632">
    <property type="entry name" value="Glyco_hydro_65m"/>
    <property type="match status" value="1"/>
</dbReference>
<evidence type="ECO:0000256" key="3">
    <source>
        <dbReference type="PIRSR" id="PIRSR036289-50"/>
    </source>
</evidence>
<reference evidence="9 10" key="1">
    <citation type="submission" date="2019-06" db="EMBL/GenBank/DDBJ databases">
        <title>Whole genome shotgun sequence of Streptomyces cacaoi subsp. cacaoi NBRC 12748.</title>
        <authorList>
            <person name="Hosoyama A."/>
            <person name="Uohara A."/>
            <person name="Ohji S."/>
            <person name="Ichikawa N."/>
        </authorList>
    </citation>
    <scope>NUCLEOTIDE SEQUENCE [LARGE SCALE GENOMIC DNA]</scope>
    <source>
        <strain evidence="9 10">NBRC 12748</strain>
    </source>
</reference>
<dbReference type="FunFam" id="2.70.98.40:FF:000001">
    <property type="entry name" value="Family 65 glycosyl hydrolase"/>
    <property type="match status" value="1"/>
</dbReference>
<keyword evidence="10" id="KW-1185">Reference proteome</keyword>
<dbReference type="SUPFAM" id="SSF48208">
    <property type="entry name" value="Six-hairpin glycosidases"/>
    <property type="match status" value="1"/>
</dbReference>
<dbReference type="GO" id="GO:0030246">
    <property type="term" value="F:carbohydrate binding"/>
    <property type="evidence" value="ECO:0007669"/>
    <property type="project" value="InterPro"/>
</dbReference>
<dbReference type="Pfam" id="PF03636">
    <property type="entry name" value="Glyco_hydro_65N"/>
    <property type="match status" value="1"/>
</dbReference>
<dbReference type="EMBL" id="BJMM01000009">
    <property type="protein sequence ID" value="GEB49805.1"/>
    <property type="molecule type" value="Genomic_DNA"/>
</dbReference>
<evidence type="ECO:0000256" key="5">
    <source>
        <dbReference type="SAM" id="MobiDB-lite"/>
    </source>
</evidence>
<organism evidence="9 10">
    <name type="scientific">Streptomyces cacaoi</name>
    <dbReference type="NCBI Taxonomy" id="1898"/>
    <lineage>
        <taxon>Bacteria</taxon>
        <taxon>Bacillati</taxon>
        <taxon>Actinomycetota</taxon>
        <taxon>Actinomycetes</taxon>
        <taxon>Kitasatosporales</taxon>
        <taxon>Streptomycetaceae</taxon>
        <taxon>Streptomyces</taxon>
    </lineage>
</organism>
<evidence type="ECO:0000259" key="8">
    <source>
        <dbReference type="Pfam" id="PF03636"/>
    </source>
</evidence>
<feature type="active site" description="Proton donor" evidence="3">
    <location>
        <position position="488"/>
    </location>
</feature>
<gene>
    <name evidence="9" type="ORF">SCA03_23560</name>
</gene>
<dbReference type="PANTHER" id="PTHR11051">
    <property type="entry name" value="GLYCOSYL HYDROLASE-RELATED"/>
    <property type="match status" value="1"/>
</dbReference>
<sequence>MITHHCYTTEPWRLCESELDLDVLAQSESLFALSNGHIGWRGNLDEGEPHGLPGCYLGGFHEVHPLPYAEAGYGYPESGQTVVNVTDGKIIRLLVEDEPFDLRYGHLARHERVLDFRTGVLSRTLEWTSPAGCTVRIASRRLVSFVQRAVAAIEYRVEPVGGPVTVALQSELVANEPLPSPADDPRVAAVLDTPLCPEEDFARDTRLRLVHRTGHSGLRVGVAADHLVEGPEDTVRAAESEADVSRLVVTATLRPGSPLRLVKFVAYGWSAQRSLPAIRDQVEGAVAAARSTGWDGLLAQQREHLGHFWQCADVEVDGDATVQQAVRFALFHVLQAAARAERRAVPAKGLTGTGYDGHCFWDTESYVLRVLTHTAPQTVAPILGWRHDTLPAALERAAQLGLSGAAFPWRTITGAECSAYWPAGTAAFHINADIAEAVLRYAAATGDDGFERGQGLELLVQTARLWHGLGHRDADGVFHIDGVTGPDEYSAVARDNLYTNLMARKNLRAAARAALRHPERARELGVGPEETGAWRDAAERIAVHRDETLGVHEQSAGFTRFERWDFEATSPEQYPLMLHFPYFDLYRKQVVKQADLVWAMLTCPEAFTAEEKARNFAYYEPITARDSSLSACGQAVLAAETGHLRLAWDYTWEAALMDLANLEHNTRDGLHIASLAGTWIALVLGFGGMRQYEPGPSDDSADDTSDAEGASDAAGTGGLGFAPRLPDALSRLAFTVLVRGRTLHVEVTEDTARYSLRVGEQLEVVHHGEKFTLTADEPVERPVPPPPRPADPGRPPGREPGSSVPGSDG</sequence>
<dbReference type="InterPro" id="IPR005195">
    <property type="entry name" value="Glyco_hydro_65_M"/>
</dbReference>
<dbReference type="InterPro" id="IPR017045">
    <property type="entry name" value="Malt_Pase/Glycosyl_Hdrlase"/>
</dbReference>
<dbReference type="GO" id="GO:0016757">
    <property type="term" value="F:glycosyltransferase activity"/>
    <property type="evidence" value="ECO:0007669"/>
    <property type="project" value="UniProtKB-ARBA"/>
</dbReference>
<proteinExistence type="inferred from homology"/>
<dbReference type="InterPro" id="IPR012341">
    <property type="entry name" value="6hp_glycosidase-like_sf"/>
</dbReference>
<dbReference type="InterPro" id="IPR005194">
    <property type="entry name" value="Glyco_hydro_65_C"/>
</dbReference>
<evidence type="ECO:0000256" key="1">
    <source>
        <dbReference type="ARBA" id="ARBA00006768"/>
    </source>
</evidence>
<dbReference type="Gene3D" id="2.70.98.40">
    <property type="entry name" value="Glycoside hydrolase, family 65, N-terminal domain"/>
    <property type="match status" value="1"/>
</dbReference>
<feature type="domain" description="Glycoside hydrolase family 65 C-terminal" evidence="7">
    <location>
        <begin position="717"/>
        <end position="773"/>
    </location>
</feature>
<name>A0A4Y3QWQ7_STRCI</name>
<dbReference type="Proteomes" id="UP000319210">
    <property type="component" value="Unassembled WGS sequence"/>
</dbReference>
<dbReference type="InterPro" id="IPR005196">
    <property type="entry name" value="Glyco_hydro_65_N"/>
</dbReference>
<keyword evidence="9" id="KW-0378">Hydrolase</keyword>
<evidence type="ECO:0000313" key="10">
    <source>
        <dbReference type="Proteomes" id="UP000319210"/>
    </source>
</evidence>
<dbReference type="PANTHER" id="PTHR11051:SF13">
    <property type="entry name" value="GLYCOSYL TRANSFERASE"/>
    <property type="match status" value="1"/>
</dbReference>
<comment type="similarity">
    <text evidence="1">Belongs to the glycosyl hydrolase 65 family.</text>
</comment>
<evidence type="ECO:0000256" key="2">
    <source>
        <dbReference type="ARBA" id="ARBA00023295"/>
    </source>
</evidence>
<dbReference type="SUPFAM" id="SSF74650">
    <property type="entry name" value="Galactose mutarotase-like"/>
    <property type="match status" value="1"/>
</dbReference>
<dbReference type="Gene3D" id="1.50.10.10">
    <property type="match status" value="1"/>
</dbReference>
<feature type="domain" description="Glycoside hydrolase family 65 central catalytic" evidence="6">
    <location>
        <begin position="327"/>
        <end position="679"/>
    </location>
</feature>
<feature type="region of interest" description="Disordered" evidence="5">
    <location>
        <begin position="693"/>
        <end position="718"/>
    </location>
</feature>
<dbReference type="Pfam" id="PF03633">
    <property type="entry name" value="Glyco_hydro_65C"/>
    <property type="match status" value="1"/>
</dbReference>
<keyword evidence="2" id="KW-0326">Glycosidase</keyword>
<dbReference type="OrthoDB" id="9816160at2"/>
<dbReference type="InterPro" id="IPR008928">
    <property type="entry name" value="6-hairpin_glycosidase_sf"/>
</dbReference>
<dbReference type="InterPro" id="IPR011013">
    <property type="entry name" value="Gal_mutarotase_sf_dom"/>
</dbReference>
<evidence type="ECO:0000259" key="7">
    <source>
        <dbReference type="Pfam" id="PF03633"/>
    </source>
</evidence>
<feature type="domain" description="Glycoside hydrolase family 65 N-terminal" evidence="8">
    <location>
        <begin position="16"/>
        <end position="270"/>
    </location>
</feature>
<protein>
    <submittedName>
        <fullName evidence="9">Glycosyl hydrolase</fullName>
    </submittedName>
</protein>
<dbReference type="GO" id="GO:0005975">
    <property type="term" value="P:carbohydrate metabolic process"/>
    <property type="evidence" value="ECO:0007669"/>
    <property type="project" value="InterPro"/>
</dbReference>
<evidence type="ECO:0000256" key="4">
    <source>
        <dbReference type="PIRSR" id="PIRSR036289-51"/>
    </source>
</evidence>
<feature type="region of interest" description="Disordered" evidence="5">
    <location>
        <begin position="770"/>
        <end position="809"/>
    </location>
</feature>
<dbReference type="GO" id="GO:0004553">
    <property type="term" value="F:hydrolase activity, hydrolyzing O-glycosyl compounds"/>
    <property type="evidence" value="ECO:0007669"/>
    <property type="project" value="TreeGrafter"/>
</dbReference>
<dbReference type="Gene3D" id="2.60.420.10">
    <property type="entry name" value="Maltose phosphorylase, domain 3"/>
    <property type="match status" value="1"/>
</dbReference>
<feature type="binding site" evidence="4">
    <location>
        <begin position="361"/>
        <end position="362"/>
    </location>
    <ligand>
        <name>substrate</name>
    </ligand>
</feature>
<dbReference type="RefSeq" id="WP_086815596.1">
    <property type="nucleotide sequence ID" value="NZ_BJMM01000009.1"/>
</dbReference>
<evidence type="ECO:0000313" key="9">
    <source>
        <dbReference type="EMBL" id="GEB49805.1"/>
    </source>
</evidence>
<dbReference type="InterPro" id="IPR037018">
    <property type="entry name" value="GH65_N"/>
</dbReference>
<comment type="caution">
    <text evidence="9">The sequence shown here is derived from an EMBL/GenBank/DDBJ whole genome shotgun (WGS) entry which is preliminary data.</text>
</comment>
<evidence type="ECO:0000259" key="6">
    <source>
        <dbReference type="Pfam" id="PF03632"/>
    </source>
</evidence>
<dbReference type="AlphaFoldDB" id="A0A4Y3QWQ7"/>
<feature type="binding site" evidence="4">
    <location>
        <begin position="592"/>
        <end position="593"/>
    </location>
    <ligand>
        <name>substrate</name>
    </ligand>
</feature>
<feature type="compositionally biased region" description="Low complexity" evidence="5">
    <location>
        <begin position="799"/>
        <end position="809"/>
    </location>
</feature>
<dbReference type="PIRSF" id="PIRSF036289">
    <property type="entry name" value="Glycosyl_hydrolase_malt_phosph"/>
    <property type="match status" value="1"/>
</dbReference>
<accession>A0A4Y3QWQ7</accession>